<evidence type="ECO:0000256" key="4">
    <source>
        <dbReference type="ARBA" id="ARBA00022475"/>
    </source>
</evidence>
<dbReference type="InterPro" id="IPR003439">
    <property type="entry name" value="ABC_transporter-like_ATP-bd"/>
</dbReference>
<comment type="subcellular location">
    <subcellularLocation>
        <location evidence="1">Cell membrane</location>
        <topology evidence="1">Peripheral membrane protein</topology>
    </subcellularLocation>
</comment>
<keyword evidence="7" id="KW-0472">Membrane</keyword>
<keyword evidence="11" id="KW-1185">Reference proteome</keyword>
<dbReference type="PANTHER" id="PTHR43297:SF2">
    <property type="entry name" value="DIPEPTIDE TRANSPORT ATP-BINDING PROTEIN DPPD"/>
    <property type="match status" value="1"/>
</dbReference>
<dbReference type="Gene3D" id="3.40.50.300">
    <property type="entry name" value="P-loop containing nucleotide triphosphate hydrolases"/>
    <property type="match status" value="2"/>
</dbReference>
<dbReference type="NCBIfam" id="NF008453">
    <property type="entry name" value="PRK11308.1"/>
    <property type="match status" value="2"/>
</dbReference>
<dbReference type="Pfam" id="PF08352">
    <property type="entry name" value="oligo_HPY"/>
    <property type="match status" value="2"/>
</dbReference>
<sequence length="651" mass="70650">MTTSINNSDTGRFDAASAGDPVLSVRDLHVSFPSEAGAVRAVRGVDFDLYPGRTLGIVGESGSGKSVTSLAVMGLLPEYAKVTGSVRFEGTELLGKTDAEMSKIRGNGIGMIFQDPLSALTPVYDIGTQLVEAIQAHNNISKSKAMERAAELLDLVGIPEPKKRLRSFPHEFSGGMRQRVVIAIAIANNPNVLIADEPTTALDVTIQAQILEVIKKAQRETGAACIMITHDMGVVAGTADDVLVMYGGRPVERAEVHQLFGNPKMPYSVGLLGSTPRVDQPSNEPLTFIDGNPPMLIDVADRCQFAPRCPIAVDACLVQEPPLVPNDGDEDHLVACVRHDEIEHGAIDGKPLFPAPVLPEDTFAGIPREEREVTLEVENLHREFPLTKGALVKRRIGTVQAVNHISFDVRAGECMAIVGESGSGKTTTLLEIMNLEPAEDTRIVICGQDASTMTASQRRQARRNIQMVFQDPMSSLNPRMTVKEIIQEPLDALGYEGDKDARISELMRTVGLDEKQLDRFPGHFSGGQRQRIGLARALATNPAVIVLDEPVSALDVSIQAGVINLLDSLKRELGLSYLFVAHDLSVVRHLSDRVAVMYKGDFVEFGDTDDVFDRPQHPYTKALLSAIPVPDPDAERSRKRTVYAPEEVTPA</sequence>
<evidence type="ECO:0000256" key="6">
    <source>
        <dbReference type="ARBA" id="ARBA00022840"/>
    </source>
</evidence>
<feature type="domain" description="ABC transporter" evidence="9">
    <location>
        <begin position="375"/>
        <end position="624"/>
    </location>
</feature>
<evidence type="ECO:0000313" key="10">
    <source>
        <dbReference type="EMBL" id="WCZ38578.1"/>
    </source>
</evidence>
<evidence type="ECO:0000256" key="5">
    <source>
        <dbReference type="ARBA" id="ARBA00022741"/>
    </source>
</evidence>
<evidence type="ECO:0000259" key="9">
    <source>
        <dbReference type="PROSITE" id="PS50893"/>
    </source>
</evidence>
<dbReference type="InterPro" id="IPR027417">
    <property type="entry name" value="P-loop_NTPase"/>
</dbReference>
<dbReference type="CDD" id="cd03257">
    <property type="entry name" value="ABC_NikE_OppD_transporters"/>
    <property type="match status" value="2"/>
</dbReference>
<dbReference type="InterPro" id="IPR017871">
    <property type="entry name" value="ABC_transporter-like_CS"/>
</dbReference>
<dbReference type="EMBL" id="CP063194">
    <property type="protein sequence ID" value="WCZ38578.1"/>
    <property type="molecule type" value="Genomic_DNA"/>
</dbReference>
<dbReference type="NCBIfam" id="TIGR01727">
    <property type="entry name" value="oligo_HPY"/>
    <property type="match status" value="1"/>
</dbReference>
<keyword evidence="6 10" id="KW-0067">ATP-binding</keyword>
<dbReference type="InterPro" id="IPR050388">
    <property type="entry name" value="ABC_Ni/Peptide_Import"/>
</dbReference>
<evidence type="ECO:0000256" key="8">
    <source>
        <dbReference type="SAM" id="MobiDB-lite"/>
    </source>
</evidence>
<proteinExistence type="inferred from homology"/>
<dbReference type="InterPro" id="IPR013563">
    <property type="entry name" value="Oligopep_ABC_C"/>
</dbReference>
<dbReference type="Proteomes" id="UP001218071">
    <property type="component" value="Chromosome"/>
</dbReference>
<dbReference type="GO" id="GO:0005524">
    <property type="term" value="F:ATP binding"/>
    <property type="evidence" value="ECO:0007669"/>
    <property type="project" value="UniProtKB-KW"/>
</dbReference>
<dbReference type="PROSITE" id="PS50893">
    <property type="entry name" value="ABC_TRANSPORTER_2"/>
    <property type="match status" value="2"/>
</dbReference>
<dbReference type="RefSeq" id="WP_042410021.1">
    <property type="nucleotide sequence ID" value="NZ_CBYN010000152.1"/>
</dbReference>
<dbReference type="EC" id="3.6.3.-" evidence="10"/>
<dbReference type="Pfam" id="PF00005">
    <property type="entry name" value="ABC_tran"/>
    <property type="match status" value="2"/>
</dbReference>
<evidence type="ECO:0000256" key="3">
    <source>
        <dbReference type="ARBA" id="ARBA00022448"/>
    </source>
</evidence>
<dbReference type="InterPro" id="IPR003593">
    <property type="entry name" value="AAA+_ATPase"/>
</dbReference>
<dbReference type="GO" id="GO:0016787">
    <property type="term" value="F:hydrolase activity"/>
    <property type="evidence" value="ECO:0007669"/>
    <property type="project" value="UniProtKB-KW"/>
</dbReference>
<dbReference type="PROSITE" id="PS00211">
    <property type="entry name" value="ABC_TRANSPORTER_1"/>
    <property type="match status" value="2"/>
</dbReference>
<name>A0ABY7UJW6_9CORY</name>
<dbReference type="PANTHER" id="PTHR43297">
    <property type="entry name" value="OLIGOPEPTIDE TRANSPORT ATP-BINDING PROTEIN APPD"/>
    <property type="match status" value="1"/>
</dbReference>
<organism evidence="10 11">
    <name type="scientific">Corynebacterium jeddahense</name>
    <dbReference type="NCBI Taxonomy" id="1414719"/>
    <lineage>
        <taxon>Bacteria</taxon>
        <taxon>Bacillati</taxon>
        <taxon>Actinomycetota</taxon>
        <taxon>Actinomycetes</taxon>
        <taxon>Mycobacteriales</taxon>
        <taxon>Corynebacteriaceae</taxon>
        <taxon>Corynebacterium</taxon>
    </lineage>
</organism>
<gene>
    <name evidence="10" type="primary">gsiA1</name>
    <name evidence="10" type="ORF">CJEDD_04835</name>
</gene>
<keyword evidence="10" id="KW-0378">Hydrolase</keyword>
<keyword evidence="5" id="KW-0547">Nucleotide-binding</keyword>
<dbReference type="NCBIfam" id="NF007739">
    <property type="entry name" value="PRK10419.1"/>
    <property type="match status" value="2"/>
</dbReference>
<accession>A0ABY7UJW6</accession>
<evidence type="ECO:0000256" key="7">
    <source>
        <dbReference type="ARBA" id="ARBA00023136"/>
    </source>
</evidence>
<evidence type="ECO:0000256" key="2">
    <source>
        <dbReference type="ARBA" id="ARBA00005417"/>
    </source>
</evidence>
<evidence type="ECO:0000256" key="1">
    <source>
        <dbReference type="ARBA" id="ARBA00004202"/>
    </source>
</evidence>
<dbReference type="SMART" id="SM00382">
    <property type="entry name" value="AAA"/>
    <property type="match status" value="2"/>
</dbReference>
<dbReference type="SUPFAM" id="SSF52540">
    <property type="entry name" value="P-loop containing nucleoside triphosphate hydrolases"/>
    <property type="match status" value="2"/>
</dbReference>
<feature type="domain" description="ABC transporter" evidence="9">
    <location>
        <begin position="23"/>
        <end position="272"/>
    </location>
</feature>
<keyword evidence="4" id="KW-1003">Cell membrane</keyword>
<evidence type="ECO:0000313" key="11">
    <source>
        <dbReference type="Proteomes" id="UP001218071"/>
    </source>
</evidence>
<protein>
    <submittedName>
        <fullName evidence="10">Glutathione import ATP-binding protein GsiA</fullName>
        <ecNumber evidence="10">3.6.3.-</ecNumber>
    </submittedName>
</protein>
<comment type="similarity">
    <text evidence="2">Belongs to the ABC transporter superfamily.</text>
</comment>
<feature type="region of interest" description="Disordered" evidence="8">
    <location>
        <begin position="630"/>
        <end position="651"/>
    </location>
</feature>
<reference evidence="10 11" key="1">
    <citation type="submission" date="2020-10" db="EMBL/GenBank/DDBJ databases">
        <title>Complete genome sequence of Corynebacterium jeddahense DSM 45997, type strain of Corynebacterium jeddahense.</title>
        <authorList>
            <person name="Busche T."/>
            <person name="Kalinowski J."/>
            <person name="Ruckert C."/>
        </authorList>
    </citation>
    <scope>NUCLEOTIDE SEQUENCE [LARGE SCALE GENOMIC DNA]</scope>
    <source>
        <strain evidence="10 11">DSM 45997</strain>
    </source>
</reference>
<keyword evidence="3" id="KW-0813">Transport</keyword>